<protein>
    <submittedName>
        <fullName evidence="14">Bacterial Cytochrome Ubiquinol Oxidase</fullName>
    </submittedName>
</protein>
<comment type="subcellular location">
    <subcellularLocation>
        <location evidence="1">Cell membrane</location>
        <topology evidence="1">Multi-pass membrane protein</topology>
    </subcellularLocation>
</comment>
<evidence type="ECO:0000256" key="12">
    <source>
        <dbReference type="SAM" id="MobiDB-lite"/>
    </source>
</evidence>
<keyword evidence="7" id="KW-0479">Metal-binding</keyword>
<sequence length="188" mass="20226">MTTCSKALSFLRMLAVGMGPVGLSKVVAGWITTEGARQPCVDYGILHTENAVSNYSVTTLSVTLTMFIVMYFPSFGIGTGFKLRMVAGGPEFFSPDATLPTALKPCRCAKNPRPIGVERSCQTKDFAAKMPHFAVCPLTSQPGFPKNLRHDRVSRSTPSADRKTCRNPPDPQTVRAAGAVGWRCAGNP</sequence>
<keyword evidence="15" id="KW-1185">Reference proteome</keyword>
<dbReference type="OrthoDB" id="9807042at2"/>
<dbReference type="GO" id="GO:0070069">
    <property type="term" value="C:cytochrome complex"/>
    <property type="evidence" value="ECO:0007669"/>
    <property type="project" value="InterPro"/>
</dbReference>
<dbReference type="AlphaFoldDB" id="A0A1U9ZA89"/>
<feature type="region of interest" description="Disordered" evidence="12">
    <location>
        <begin position="146"/>
        <end position="174"/>
    </location>
</feature>
<reference evidence="14 15" key="1">
    <citation type="submission" date="2017-03" db="EMBL/GenBank/DDBJ databases">
        <title>Foreign affairs: Plasmid Transfer between Roseobacters and Rhizobia.</title>
        <authorList>
            <person name="Bartling P."/>
            <person name="Bunk B."/>
            <person name="Overmann J."/>
            <person name="Brinkmann H."/>
            <person name="Petersen J."/>
        </authorList>
    </citation>
    <scope>NUCLEOTIDE SEQUENCE [LARGE SCALE GENOMIC DNA]</scope>
    <source>
        <strain evidence="14 15">MACL11</strain>
        <plasmid evidence="15">Plasmid pmm170</plasmid>
    </source>
</reference>
<dbReference type="Proteomes" id="UP000191135">
    <property type="component" value="Plasmid pMM170"/>
</dbReference>
<dbReference type="InterPro" id="IPR002585">
    <property type="entry name" value="Cyt-d_ubiquinol_oxidase_su_1"/>
</dbReference>
<dbReference type="KEGG" id="mmed:Mame_05219"/>
<keyword evidence="5" id="KW-0349">Heme</keyword>
<evidence type="ECO:0000256" key="13">
    <source>
        <dbReference type="SAM" id="Phobius"/>
    </source>
</evidence>
<dbReference type="GO" id="GO:0009055">
    <property type="term" value="F:electron transfer activity"/>
    <property type="evidence" value="ECO:0007669"/>
    <property type="project" value="InterPro"/>
</dbReference>
<evidence type="ECO:0000256" key="2">
    <source>
        <dbReference type="ARBA" id="ARBA00009819"/>
    </source>
</evidence>
<feature type="transmembrane region" description="Helical" evidence="13">
    <location>
        <begin position="53"/>
        <end position="75"/>
    </location>
</feature>
<evidence type="ECO:0000256" key="4">
    <source>
        <dbReference type="ARBA" id="ARBA00022475"/>
    </source>
</evidence>
<evidence type="ECO:0000256" key="9">
    <source>
        <dbReference type="ARBA" id="ARBA00022989"/>
    </source>
</evidence>
<evidence type="ECO:0000256" key="11">
    <source>
        <dbReference type="ARBA" id="ARBA00023136"/>
    </source>
</evidence>
<keyword evidence="9 13" id="KW-1133">Transmembrane helix</keyword>
<dbReference type="GO" id="GO:0005886">
    <property type="term" value="C:plasma membrane"/>
    <property type="evidence" value="ECO:0007669"/>
    <property type="project" value="UniProtKB-SubCell"/>
</dbReference>
<evidence type="ECO:0000256" key="3">
    <source>
        <dbReference type="ARBA" id="ARBA00022448"/>
    </source>
</evidence>
<evidence type="ECO:0000256" key="5">
    <source>
        <dbReference type="ARBA" id="ARBA00022617"/>
    </source>
</evidence>
<evidence type="ECO:0000313" key="14">
    <source>
        <dbReference type="EMBL" id="AQZ54510.1"/>
    </source>
</evidence>
<dbReference type="GO" id="GO:0046872">
    <property type="term" value="F:metal ion binding"/>
    <property type="evidence" value="ECO:0007669"/>
    <property type="project" value="UniProtKB-KW"/>
</dbReference>
<keyword evidence="14" id="KW-0614">Plasmid</keyword>
<dbReference type="RefSeq" id="WP_018067116.1">
    <property type="nucleotide sequence ID" value="NZ_AQWH01000033.1"/>
</dbReference>
<keyword evidence="11 13" id="KW-0472">Membrane</keyword>
<keyword evidence="10" id="KW-0408">Iron</keyword>
<name>A0A1U9ZA89_9HYPH</name>
<keyword evidence="6 13" id="KW-0812">Transmembrane</keyword>
<proteinExistence type="inferred from homology"/>
<feature type="compositionally biased region" description="Basic and acidic residues" evidence="12">
    <location>
        <begin position="148"/>
        <end position="164"/>
    </location>
</feature>
<evidence type="ECO:0000313" key="15">
    <source>
        <dbReference type="Proteomes" id="UP000191135"/>
    </source>
</evidence>
<keyword evidence="8" id="KW-0249">Electron transport</keyword>
<evidence type="ECO:0000256" key="6">
    <source>
        <dbReference type="ARBA" id="ARBA00022692"/>
    </source>
</evidence>
<comment type="similarity">
    <text evidence="2">Belongs to the cytochrome ubiquinol oxidase subunit 1 family.</text>
</comment>
<dbReference type="GO" id="GO:0019646">
    <property type="term" value="P:aerobic electron transport chain"/>
    <property type="evidence" value="ECO:0007669"/>
    <property type="project" value="InterPro"/>
</dbReference>
<dbReference type="Pfam" id="PF01654">
    <property type="entry name" value="Cyt_bd_oxida_I"/>
    <property type="match status" value="1"/>
</dbReference>
<organism evidence="14 15">
    <name type="scientific">Martelella mediterranea DSM 17316</name>
    <dbReference type="NCBI Taxonomy" id="1122214"/>
    <lineage>
        <taxon>Bacteria</taxon>
        <taxon>Pseudomonadati</taxon>
        <taxon>Pseudomonadota</taxon>
        <taxon>Alphaproteobacteria</taxon>
        <taxon>Hyphomicrobiales</taxon>
        <taxon>Aurantimonadaceae</taxon>
        <taxon>Martelella</taxon>
    </lineage>
</organism>
<evidence type="ECO:0000256" key="7">
    <source>
        <dbReference type="ARBA" id="ARBA00022723"/>
    </source>
</evidence>
<dbReference type="EMBL" id="CP020333">
    <property type="protein sequence ID" value="AQZ54510.1"/>
    <property type="molecule type" value="Genomic_DNA"/>
</dbReference>
<evidence type="ECO:0000256" key="10">
    <source>
        <dbReference type="ARBA" id="ARBA00023004"/>
    </source>
</evidence>
<evidence type="ECO:0000256" key="8">
    <source>
        <dbReference type="ARBA" id="ARBA00022982"/>
    </source>
</evidence>
<geneLocation type="plasmid" evidence="15">
    <name>pmm170</name>
</geneLocation>
<keyword evidence="3" id="KW-0813">Transport</keyword>
<accession>A0A1U9ZA89</accession>
<evidence type="ECO:0000256" key="1">
    <source>
        <dbReference type="ARBA" id="ARBA00004651"/>
    </source>
</evidence>
<gene>
    <name evidence="14" type="ORF">Mame_05219</name>
</gene>
<keyword evidence="4" id="KW-1003">Cell membrane</keyword>